<keyword evidence="8" id="KW-0687">Ribonucleoprotein</keyword>
<dbReference type="EMBL" id="NCVQ01000001">
    <property type="protein sequence ID" value="PWZ54145.1"/>
    <property type="molecule type" value="Genomic_DNA"/>
</dbReference>
<evidence type="ECO:0000256" key="5">
    <source>
        <dbReference type="ARBA" id="ARBA00024196"/>
    </source>
</evidence>
<dbReference type="GO" id="GO:0000398">
    <property type="term" value="P:mRNA splicing, via spliceosome"/>
    <property type="evidence" value="ECO:0007669"/>
    <property type="project" value="InterPro"/>
</dbReference>
<dbReference type="Pfam" id="PF14580">
    <property type="entry name" value="LRR_9"/>
    <property type="match status" value="1"/>
</dbReference>
<accession>A0A317Y696</accession>
<dbReference type="ExpressionAtlas" id="A0A317Y696">
    <property type="expression patterns" value="baseline and differential"/>
</dbReference>
<dbReference type="PROSITE" id="PS51450">
    <property type="entry name" value="LRR"/>
    <property type="match status" value="1"/>
</dbReference>
<dbReference type="SUPFAM" id="SSF52058">
    <property type="entry name" value="L domain-like"/>
    <property type="match status" value="1"/>
</dbReference>
<dbReference type="GO" id="GO:0005634">
    <property type="term" value="C:nucleus"/>
    <property type="evidence" value="ECO:0007669"/>
    <property type="project" value="UniProtKB-SubCell"/>
</dbReference>
<dbReference type="InterPro" id="IPR044640">
    <property type="entry name" value="RU2A"/>
</dbReference>
<dbReference type="GO" id="GO:0009908">
    <property type="term" value="P:flower development"/>
    <property type="evidence" value="ECO:0007669"/>
    <property type="project" value="UniProtKB-KW"/>
</dbReference>
<keyword evidence="6" id="KW-0221">Differentiation</keyword>
<dbReference type="PANTHER" id="PTHR10552:SF6">
    <property type="entry name" value="U2 SMALL NUCLEAR RIBONUCLEOPROTEIN A"/>
    <property type="match status" value="1"/>
</dbReference>
<dbReference type="PANTHER" id="PTHR10552">
    <property type="entry name" value="U2 SMALL NUCLEAR RIBONUCLEOPROTEIN A"/>
    <property type="match status" value="1"/>
</dbReference>
<keyword evidence="6" id="KW-0217">Developmental protein</keyword>
<feature type="region of interest" description="Disordered" evidence="7">
    <location>
        <begin position="277"/>
        <end position="313"/>
    </location>
</feature>
<keyword evidence="2" id="KW-0433">Leucine-rich repeat</keyword>
<protein>
    <recommendedName>
        <fullName evidence="6">FRIGIDA-like protein</fullName>
    </recommendedName>
</protein>
<dbReference type="GO" id="GO:0030620">
    <property type="term" value="F:U2 snRNA binding"/>
    <property type="evidence" value="ECO:0007669"/>
    <property type="project" value="InterPro"/>
</dbReference>
<reference evidence="8" key="1">
    <citation type="journal article" date="2018" name="Nat. Genet.">
        <title>Extensive intraspecific gene order and gene structural variations between Mo17 and other maize genomes.</title>
        <authorList>
            <person name="Sun S."/>
            <person name="Zhou Y."/>
            <person name="Chen J."/>
            <person name="Shi J."/>
            <person name="Zhao H."/>
            <person name="Zhao H."/>
            <person name="Song W."/>
            <person name="Zhang M."/>
            <person name="Cui Y."/>
            <person name="Dong X."/>
            <person name="Liu H."/>
            <person name="Ma X."/>
            <person name="Jiao Y."/>
            <person name="Wang B."/>
            <person name="Wei X."/>
            <person name="Stein J.C."/>
            <person name="Glaubitz J.C."/>
            <person name="Lu F."/>
            <person name="Yu G."/>
            <person name="Liang C."/>
            <person name="Fengler K."/>
            <person name="Li B."/>
            <person name="Rafalski A."/>
            <person name="Schnable P.S."/>
            <person name="Ware D.H."/>
            <person name="Buckler E.S."/>
            <person name="Lai J."/>
        </authorList>
    </citation>
    <scope>NUCLEOTIDE SEQUENCE [LARGE SCALE GENOMIC DNA]</scope>
    <source>
        <tissue evidence="8">Seedling</tissue>
    </source>
</reference>
<dbReference type="Proteomes" id="UP000251960">
    <property type="component" value="Chromosome 1"/>
</dbReference>
<evidence type="ECO:0000256" key="4">
    <source>
        <dbReference type="ARBA" id="ARBA00023242"/>
    </source>
</evidence>
<gene>
    <name evidence="8" type="primary">At1g09760</name>
    <name evidence="8" type="ORF">Zm00014a_013564</name>
</gene>
<evidence type="ECO:0000256" key="1">
    <source>
        <dbReference type="ARBA" id="ARBA00004123"/>
    </source>
</evidence>
<comment type="similarity">
    <text evidence="5">Belongs to the U2 small nuclear ribonucleoprotein A family.</text>
</comment>
<keyword evidence="4" id="KW-0539">Nucleus</keyword>
<evidence type="ECO:0000256" key="7">
    <source>
        <dbReference type="SAM" id="MobiDB-lite"/>
    </source>
</evidence>
<evidence type="ECO:0000256" key="3">
    <source>
        <dbReference type="ARBA" id="ARBA00022737"/>
    </source>
</evidence>
<feature type="region of interest" description="Disordered" evidence="7">
    <location>
        <begin position="181"/>
        <end position="213"/>
    </location>
</feature>
<dbReference type="GO" id="GO:1990904">
    <property type="term" value="C:ribonucleoprotein complex"/>
    <property type="evidence" value="ECO:0007669"/>
    <property type="project" value="UniProtKB-KW"/>
</dbReference>
<dbReference type="Pfam" id="PF07899">
    <property type="entry name" value="Frigida"/>
    <property type="match status" value="1"/>
</dbReference>
<proteinExistence type="inferred from homology"/>
<dbReference type="InterPro" id="IPR001611">
    <property type="entry name" value="Leu-rich_rpt"/>
</dbReference>
<dbReference type="GO" id="GO:0030154">
    <property type="term" value="P:cell differentiation"/>
    <property type="evidence" value="ECO:0007669"/>
    <property type="project" value="UniProtKB-KW"/>
</dbReference>
<dbReference type="InterPro" id="IPR012474">
    <property type="entry name" value="Frigida"/>
</dbReference>
<organism evidence="8">
    <name type="scientific">Zea mays</name>
    <name type="common">Maize</name>
    <dbReference type="NCBI Taxonomy" id="4577"/>
    <lineage>
        <taxon>Eukaryota</taxon>
        <taxon>Viridiplantae</taxon>
        <taxon>Streptophyta</taxon>
        <taxon>Embryophyta</taxon>
        <taxon>Tracheophyta</taxon>
        <taxon>Spermatophyta</taxon>
        <taxon>Magnoliopsida</taxon>
        <taxon>Liliopsida</taxon>
        <taxon>Poales</taxon>
        <taxon>Poaceae</taxon>
        <taxon>PACMAD clade</taxon>
        <taxon>Panicoideae</taxon>
        <taxon>Andropogonodae</taxon>
        <taxon>Andropogoneae</taxon>
        <taxon>Tripsacinae</taxon>
        <taxon>Zea</taxon>
    </lineage>
</organism>
<comment type="subcellular location">
    <subcellularLocation>
        <location evidence="1">Nucleus</location>
    </subcellularLocation>
</comment>
<dbReference type="InterPro" id="IPR032675">
    <property type="entry name" value="LRR_dom_sf"/>
</dbReference>
<comment type="similarity">
    <text evidence="6">Belongs to the Frigida family.</text>
</comment>
<keyword evidence="3" id="KW-0677">Repeat</keyword>
<comment type="caution">
    <text evidence="8">The sequence shown here is derived from an EMBL/GenBank/DDBJ whole genome shotgun (WGS) entry which is preliminary data.</text>
</comment>
<dbReference type="FunFam" id="3.80.10.10:FF:000026">
    <property type="entry name" value="U2 small nuclear ribonucleoprotein A"/>
    <property type="match status" value="1"/>
</dbReference>
<evidence type="ECO:0000313" key="8">
    <source>
        <dbReference type="EMBL" id="PWZ54145.1"/>
    </source>
</evidence>
<dbReference type="AlphaFoldDB" id="A0A317Y696"/>
<keyword evidence="6" id="KW-0287">Flowering</keyword>
<dbReference type="Gene3D" id="3.80.10.10">
    <property type="entry name" value="Ribonuclease Inhibitor"/>
    <property type="match status" value="1"/>
</dbReference>
<evidence type="ECO:0000256" key="2">
    <source>
        <dbReference type="ARBA" id="ARBA00022614"/>
    </source>
</evidence>
<sequence length="545" mass="59952">MVRLTADLIWKSPHFFNAVKERELDLRAHDPCSSSSSNFAAGNKIAVIENVGATEDQFDTIDLSDNEIVKLENFPYLNRLGTLLVNNNRITRINPNLGEFLPKLHTLVLTNNRLTNLAEIDPLASLPKLQFLSLLDNTVTKQPDYRLYVIHKLKHLRLLDFKKVKQQERVAAAKKFHSKEAEEEAKKVPAKTFTPGLPDAQDITMEPQGPKVVAPTPEQITAIKAAIANAHTLEEAARLEQLLLLTMYLYLLCAQVLSTGQVPAEFAVPKPDANMAEASDGAEKMDTDGENQEGGEADGQKQGEGSTSTPIQESPDAEAACALLLELYVRAGCPRLRRGRGSEAAELLLRQEAREAALTWRSRLLRVSGAVGDAPGDAGARGLALFMAAFGVPAEFPAQELCDLVDAAQASACVQVLKASKLFAKKMRDVVIEMINKAMYLQAMRIILVFEFQEAFPLAPTLALIIEKLEHDTKDENEGQASERDEDDLALLSSISKCMEDHKLSPSEFTTFAAKIALLEERVGKARRQACSTGAKRKRPEECVE</sequence>
<name>A0A317Y696_MAIZE</name>
<evidence type="ECO:0000256" key="6">
    <source>
        <dbReference type="RuleBase" id="RU364012"/>
    </source>
</evidence>
<feature type="compositionally biased region" description="Polar residues" evidence="7">
    <location>
        <begin position="303"/>
        <end position="312"/>
    </location>
</feature>